<dbReference type="InterPro" id="IPR036388">
    <property type="entry name" value="WH-like_DNA-bd_sf"/>
</dbReference>
<keyword evidence="4" id="KW-0804">Transcription</keyword>
<dbReference type="PANTHER" id="PTHR42756:SF1">
    <property type="entry name" value="TRANSCRIPTIONAL REPRESSOR OF EMRAB OPERON"/>
    <property type="match status" value="1"/>
</dbReference>
<evidence type="ECO:0000256" key="2">
    <source>
        <dbReference type="ARBA" id="ARBA00023015"/>
    </source>
</evidence>
<keyword evidence="2" id="KW-0805">Transcription regulation</keyword>
<gene>
    <name evidence="9" type="ORF">O3P16_08620</name>
</gene>
<evidence type="ECO:0000256" key="5">
    <source>
        <dbReference type="ARBA" id="ARBA00046337"/>
    </source>
</evidence>
<dbReference type="RefSeq" id="WP_407031195.1">
    <property type="nucleotide sequence ID" value="NZ_JAQGEF010000008.1"/>
</dbReference>
<evidence type="ECO:0000313" key="10">
    <source>
        <dbReference type="Proteomes" id="UP001210231"/>
    </source>
</evidence>
<dbReference type="PROSITE" id="PS50995">
    <property type="entry name" value="HTH_MARR_2"/>
    <property type="match status" value="1"/>
</dbReference>
<evidence type="ECO:0000259" key="8">
    <source>
        <dbReference type="PROSITE" id="PS50995"/>
    </source>
</evidence>
<dbReference type="InterPro" id="IPR055166">
    <property type="entry name" value="Transc_reg_Sar_Rot_HTH"/>
</dbReference>
<evidence type="ECO:0000256" key="3">
    <source>
        <dbReference type="ARBA" id="ARBA00023125"/>
    </source>
</evidence>
<evidence type="ECO:0000256" key="4">
    <source>
        <dbReference type="ARBA" id="ARBA00023163"/>
    </source>
</evidence>
<dbReference type="PANTHER" id="PTHR42756">
    <property type="entry name" value="TRANSCRIPTIONAL REGULATOR, MARR"/>
    <property type="match status" value="1"/>
</dbReference>
<proteinExistence type="inferred from homology"/>
<dbReference type="PRINTS" id="PR00598">
    <property type="entry name" value="HTHMARR"/>
</dbReference>
<comment type="caution">
    <text evidence="9">The sequence shown here is derived from an EMBL/GenBank/DDBJ whole genome shotgun (WGS) entry which is preliminary data.</text>
</comment>
<reference evidence="9 10" key="1">
    <citation type="submission" date="2022-12" db="EMBL/GenBank/DDBJ databases">
        <title>Chitinophagaceae gen. sp. nov., a new member of the family Chitinophagaceae, isolated from soil in a chemical factory.</title>
        <authorList>
            <person name="Ke Z."/>
        </authorList>
    </citation>
    <scope>NUCLEOTIDE SEQUENCE [LARGE SCALE GENOMIC DNA]</scope>
    <source>
        <strain evidence="9 10">LY-5</strain>
    </source>
</reference>
<evidence type="ECO:0000256" key="1">
    <source>
        <dbReference type="ARBA" id="ARBA00004496"/>
    </source>
</evidence>
<dbReference type="Proteomes" id="UP001210231">
    <property type="component" value="Unassembled WGS sequence"/>
</dbReference>
<dbReference type="SUPFAM" id="SSF46785">
    <property type="entry name" value="Winged helix' DNA-binding domain"/>
    <property type="match status" value="1"/>
</dbReference>
<name>A0ABT4UKZ0_9BACT</name>
<comment type="similarity">
    <text evidence="5">Belongs to the SarZ family.</text>
</comment>
<keyword evidence="10" id="KW-1185">Reference proteome</keyword>
<dbReference type="Pfam" id="PF22381">
    <property type="entry name" value="Staph_reg_Sar_Rot"/>
    <property type="match status" value="1"/>
</dbReference>
<dbReference type="InterPro" id="IPR000835">
    <property type="entry name" value="HTH_MarR-typ"/>
</dbReference>
<dbReference type="SMART" id="SM00347">
    <property type="entry name" value="HTH_MARR"/>
    <property type="match status" value="1"/>
</dbReference>
<evidence type="ECO:0000313" key="9">
    <source>
        <dbReference type="EMBL" id="MDA3614870.1"/>
    </source>
</evidence>
<evidence type="ECO:0000256" key="6">
    <source>
        <dbReference type="ARBA" id="ARBA00047188"/>
    </source>
</evidence>
<accession>A0ABT4UKZ0</accession>
<keyword evidence="3" id="KW-0238">DNA-binding</keyword>
<dbReference type="EMBL" id="JAQGEF010000008">
    <property type="protein sequence ID" value="MDA3614870.1"/>
    <property type="molecule type" value="Genomic_DNA"/>
</dbReference>
<organism evidence="9 10">
    <name type="scientific">Polluticaenibacter yanchengensis</name>
    <dbReference type="NCBI Taxonomy" id="3014562"/>
    <lineage>
        <taxon>Bacteria</taxon>
        <taxon>Pseudomonadati</taxon>
        <taxon>Bacteroidota</taxon>
        <taxon>Chitinophagia</taxon>
        <taxon>Chitinophagales</taxon>
        <taxon>Chitinophagaceae</taxon>
        <taxon>Polluticaenibacter</taxon>
    </lineage>
</organism>
<evidence type="ECO:0000256" key="7">
    <source>
        <dbReference type="ARBA" id="ARBA00047207"/>
    </source>
</evidence>
<dbReference type="InterPro" id="IPR036390">
    <property type="entry name" value="WH_DNA-bd_sf"/>
</dbReference>
<protein>
    <recommendedName>
        <fullName evidence="6">HTH-type transcriptional regulator SarZ</fullName>
    </recommendedName>
    <alternativeName>
        <fullName evidence="7">Staphylococcal accessory regulator Z</fullName>
    </alternativeName>
</protein>
<sequence length="148" mass="16989">MPANLSLKDQLCFSVYVFYRELMNAYRPLLDAMDITYTQYIVLLVLWETDKITVNTLGEKLKLDNGTITPLLKRLEGKNIITRTRSTEDERVVIIALTEEGKALKEKAMCIPQAVFETLDTPFEEVMEFKDSIESLTNNMLQHAHKSA</sequence>
<dbReference type="Gene3D" id="1.10.10.10">
    <property type="entry name" value="Winged helix-like DNA-binding domain superfamily/Winged helix DNA-binding domain"/>
    <property type="match status" value="1"/>
</dbReference>
<comment type="subcellular location">
    <subcellularLocation>
        <location evidence="1">Cytoplasm</location>
    </subcellularLocation>
</comment>
<feature type="domain" description="HTH marR-type" evidence="8">
    <location>
        <begin position="8"/>
        <end position="138"/>
    </location>
</feature>